<reference evidence="1 2" key="1">
    <citation type="submission" date="2024-07" db="EMBL/GenBank/DDBJ databases">
        <title>Chromosome-level genome assembly of the water stick insect Ranatra chinensis (Heteroptera: Nepidae).</title>
        <authorList>
            <person name="Liu X."/>
        </authorList>
    </citation>
    <scope>NUCLEOTIDE SEQUENCE [LARGE SCALE GENOMIC DNA]</scope>
    <source>
        <strain evidence="1">Cailab_2021Rc</strain>
        <tissue evidence="1">Muscle</tissue>
    </source>
</reference>
<proteinExistence type="predicted"/>
<sequence>MASMRRNMFYENKYSGEKIIASVVWDKKGVMLVECVAKGTAIKLQHTVGVTGLRDGLRKIGRIPGEWVERYSDVPELSLTVANNRNRYGVYKAGGDAITYLTMKYMEVLPPVPHQSISVPGRRPWPTPLPRYGEILTRQLTTHPNL</sequence>
<evidence type="ECO:0000313" key="2">
    <source>
        <dbReference type="Proteomes" id="UP001558652"/>
    </source>
</evidence>
<gene>
    <name evidence="1" type="ORF">AAG570_002471</name>
</gene>
<accession>A0ABD0Y7N4</accession>
<dbReference type="EMBL" id="JBFDAA010000012">
    <property type="protein sequence ID" value="KAL1123390.1"/>
    <property type="molecule type" value="Genomic_DNA"/>
</dbReference>
<name>A0ABD0Y7N4_9HEMI</name>
<dbReference type="AlphaFoldDB" id="A0ABD0Y7N4"/>
<organism evidence="1 2">
    <name type="scientific">Ranatra chinensis</name>
    <dbReference type="NCBI Taxonomy" id="642074"/>
    <lineage>
        <taxon>Eukaryota</taxon>
        <taxon>Metazoa</taxon>
        <taxon>Ecdysozoa</taxon>
        <taxon>Arthropoda</taxon>
        <taxon>Hexapoda</taxon>
        <taxon>Insecta</taxon>
        <taxon>Pterygota</taxon>
        <taxon>Neoptera</taxon>
        <taxon>Paraneoptera</taxon>
        <taxon>Hemiptera</taxon>
        <taxon>Heteroptera</taxon>
        <taxon>Panheteroptera</taxon>
        <taxon>Nepomorpha</taxon>
        <taxon>Nepidae</taxon>
        <taxon>Ranatrinae</taxon>
        <taxon>Ranatra</taxon>
    </lineage>
</organism>
<comment type="caution">
    <text evidence="1">The sequence shown here is derived from an EMBL/GenBank/DDBJ whole genome shotgun (WGS) entry which is preliminary data.</text>
</comment>
<dbReference type="Proteomes" id="UP001558652">
    <property type="component" value="Unassembled WGS sequence"/>
</dbReference>
<keyword evidence="2" id="KW-1185">Reference proteome</keyword>
<evidence type="ECO:0000313" key="1">
    <source>
        <dbReference type="EMBL" id="KAL1123390.1"/>
    </source>
</evidence>
<protein>
    <submittedName>
        <fullName evidence="1">Uncharacterized protein</fullName>
    </submittedName>
</protein>